<name>A0ABQ3I2F3_9BACT</name>
<evidence type="ECO:0000256" key="1">
    <source>
        <dbReference type="ARBA" id="ARBA00022737"/>
    </source>
</evidence>
<evidence type="ECO:0008006" key="5">
    <source>
        <dbReference type="Google" id="ProtNLM"/>
    </source>
</evidence>
<dbReference type="PANTHER" id="PTHR44943">
    <property type="entry name" value="CELLULOSE SYNTHASE OPERON PROTEIN C"/>
    <property type="match status" value="1"/>
</dbReference>
<protein>
    <recommendedName>
        <fullName evidence="5">Tetratricopeptide repeat protein</fullName>
    </recommendedName>
</protein>
<accession>A0ABQ3I2F3</accession>
<evidence type="ECO:0000313" key="4">
    <source>
        <dbReference type="Proteomes" id="UP000658258"/>
    </source>
</evidence>
<keyword evidence="4" id="KW-1185">Reference proteome</keyword>
<organism evidence="3 4">
    <name type="scientific">Roseivirga thermotolerans</name>
    <dbReference type="NCBI Taxonomy" id="1758176"/>
    <lineage>
        <taxon>Bacteria</taxon>
        <taxon>Pseudomonadati</taxon>
        <taxon>Bacteroidota</taxon>
        <taxon>Cytophagia</taxon>
        <taxon>Cytophagales</taxon>
        <taxon>Roseivirgaceae</taxon>
        <taxon>Roseivirga</taxon>
    </lineage>
</organism>
<dbReference type="EMBL" id="BNAG01000001">
    <property type="protein sequence ID" value="GHE55251.1"/>
    <property type="molecule type" value="Genomic_DNA"/>
</dbReference>
<dbReference type="InterPro" id="IPR011990">
    <property type="entry name" value="TPR-like_helical_dom_sf"/>
</dbReference>
<evidence type="ECO:0000313" key="3">
    <source>
        <dbReference type="EMBL" id="GHE55251.1"/>
    </source>
</evidence>
<evidence type="ECO:0000256" key="2">
    <source>
        <dbReference type="ARBA" id="ARBA00022803"/>
    </source>
</evidence>
<dbReference type="Proteomes" id="UP000658258">
    <property type="component" value="Unassembled WGS sequence"/>
</dbReference>
<keyword evidence="2" id="KW-0802">TPR repeat</keyword>
<dbReference type="InterPro" id="IPR051685">
    <property type="entry name" value="Ycf3/AcsC/BcsC/TPR_MFPF"/>
</dbReference>
<dbReference type="PANTHER" id="PTHR44943:SF8">
    <property type="entry name" value="TPR REPEAT-CONTAINING PROTEIN MJ0263"/>
    <property type="match status" value="1"/>
</dbReference>
<keyword evidence="1" id="KW-0677">Repeat</keyword>
<dbReference type="Gene3D" id="1.25.40.10">
    <property type="entry name" value="Tetratricopeptide repeat domain"/>
    <property type="match status" value="2"/>
</dbReference>
<sequence length="384" mass="44442">MVSLLTEHARAQDLISVANTFLNDKNYVEAKAAIDEAFQAAEAKQNPRAWYTKARVYHEILKSNDPAIQEIKADQKQLVTIIAEAYKKTKELTDPSNNLHILANNQIELLWADFINNGITDFQSSKFSRASELFEKAQILKPADSTGYLYAALSAQNAGQYQKAIDNYLALRDFMRLSKNAYNGLIVCQQALGVPDTQQLDIVEEALFEYPNHLPYIFQEISILIRLKRFEAAESVLKTSIQRNPNNAMLVLRQADLYDRIFKEAYLNGEPERSERYFEMASRSYERYLTSFPNDFTANYNYSVMINEQANRVYVRVNLMSKEEYEIRGKETEQIGHDWTRRALPYMEKAREVNPKDEKVMRALKVYYERLGMTEKLAKLNEGN</sequence>
<comment type="caution">
    <text evidence="3">The sequence shown here is derived from an EMBL/GenBank/DDBJ whole genome shotgun (WGS) entry which is preliminary data.</text>
</comment>
<reference evidence="4" key="1">
    <citation type="journal article" date="2019" name="Int. J. Syst. Evol. Microbiol.">
        <title>The Global Catalogue of Microorganisms (GCM) 10K type strain sequencing project: providing services to taxonomists for standard genome sequencing and annotation.</title>
        <authorList>
            <consortium name="The Broad Institute Genomics Platform"/>
            <consortium name="The Broad Institute Genome Sequencing Center for Infectious Disease"/>
            <person name="Wu L."/>
            <person name="Ma J."/>
        </authorList>
    </citation>
    <scope>NUCLEOTIDE SEQUENCE [LARGE SCALE GENOMIC DNA]</scope>
    <source>
        <strain evidence="4">CGMCC 1.15111</strain>
    </source>
</reference>
<proteinExistence type="predicted"/>
<dbReference type="SUPFAM" id="SSF48452">
    <property type="entry name" value="TPR-like"/>
    <property type="match status" value="1"/>
</dbReference>
<gene>
    <name evidence="3" type="ORF">GCM10011340_07460</name>
</gene>